<feature type="compositionally biased region" description="Polar residues" evidence="1">
    <location>
        <begin position="89"/>
        <end position="100"/>
    </location>
</feature>
<feature type="compositionally biased region" description="Acidic residues" evidence="1">
    <location>
        <begin position="325"/>
        <end position="341"/>
    </location>
</feature>
<dbReference type="PANTHER" id="PTHR23082:SF0">
    <property type="entry name" value="GENERAL TRANSCRIPTION FACTOR 3C POLYPEPTIDE 3"/>
    <property type="match status" value="1"/>
</dbReference>
<keyword evidence="3" id="KW-1185">Reference proteome</keyword>
<evidence type="ECO:0000313" key="2">
    <source>
        <dbReference type="EMBL" id="KAF2763953.1"/>
    </source>
</evidence>
<reference evidence="2" key="1">
    <citation type="journal article" date="2020" name="Stud. Mycol.">
        <title>101 Dothideomycetes genomes: a test case for predicting lifestyles and emergence of pathogens.</title>
        <authorList>
            <person name="Haridas S."/>
            <person name="Albert R."/>
            <person name="Binder M."/>
            <person name="Bloem J."/>
            <person name="Labutti K."/>
            <person name="Salamov A."/>
            <person name="Andreopoulos B."/>
            <person name="Baker S."/>
            <person name="Barry K."/>
            <person name="Bills G."/>
            <person name="Bluhm B."/>
            <person name="Cannon C."/>
            <person name="Castanera R."/>
            <person name="Culley D."/>
            <person name="Daum C."/>
            <person name="Ezra D."/>
            <person name="Gonzalez J."/>
            <person name="Henrissat B."/>
            <person name="Kuo A."/>
            <person name="Liang C."/>
            <person name="Lipzen A."/>
            <person name="Lutzoni F."/>
            <person name="Magnuson J."/>
            <person name="Mondo S."/>
            <person name="Nolan M."/>
            <person name="Ohm R."/>
            <person name="Pangilinan J."/>
            <person name="Park H.-J."/>
            <person name="Ramirez L."/>
            <person name="Alfaro M."/>
            <person name="Sun H."/>
            <person name="Tritt A."/>
            <person name="Yoshinaga Y."/>
            <person name="Zwiers L.-H."/>
            <person name="Turgeon B."/>
            <person name="Goodwin S."/>
            <person name="Spatafora J."/>
            <person name="Crous P."/>
            <person name="Grigoriev I."/>
        </authorList>
    </citation>
    <scope>NUCLEOTIDE SEQUENCE</scope>
    <source>
        <strain evidence="2">CBS 116005</strain>
    </source>
</reference>
<dbReference type="GO" id="GO:0000127">
    <property type="term" value="C:transcription factor TFIIIC complex"/>
    <property type="evidence" value="ECO:0007669"/>
    <property type="project" value="TreeGrafter"/>
</dbReference>
<gene>
    <name evidence="2" type="ORF">EJ03DRAFT_332274</name>
</gene>
<feature type="compositionally biased region" description="Basic and acidic residues" evidence="1">
    <location>
        <begin position="415"/>
        <end position="429"/>
    </location>
</feature>
<evidence type="ECO:0000256" key="1">
    <source>
        <dbReference type="SAM" id="MobiDB-lite"/>
    </source>
</evidence>
<feature type="region of interest" description="Disordered" evidence="1">
    <location>
        <begin position="952"/>
        <end position="1020"/>
    </location>
</feature>
<feature type="compositionally biased region" description="Acidic residues" evidence="1">
    <location>
        <begin position="57"/>
        <end position="80"/>
    </location>
</feature>
<dbReference type="GO" id="GO:0006383">
    <property type="term" value="P:transcription by RNA polymerase III"/>
    <property type="evidence" value="ECO:0007669"/>
    <property type="project" value="InterPro"/>
</dbReference>
<feature type="compositionally biased region" description="Acidic residues" evidence="1">
    <location>
        <begin position="1"/>
        <end position="21"/>
    </location>
</feature>
<feature type="compositionally biased region" description="Low complexity" evidence="1">
    <location>
        <begin position="362"/>
        <end position="371"/>
    </location>
</feature>
<sequence length="1488" mass="166964">MADPDGDVDMDDQEYNYDDEFAGQSRREYGSPANEYPGEFEAGEDDFSDQGDGPDGMADDQSLEADEGDSGDTTEDDEIETGNGRLVSHMNNRRTGSNIDENIDPNLDASTGDHADDLDPEIMEALAADMSEVSATVRSGWRRKGRSAQAAERLATLNQLYNDGALTKTDSRGHIISSKRFQDSQDPLDYTRHLPKGMKPNSIEAAKLGAYNLIPEHEDIVFPNGKRAAPALAEKARRRNSQADQASSAPAIDPTLTDAVEQWSKSMSFWSTQPAGGLGFAKDSTEIDPDDLLSGDDEGMDDAPIPDGEHNDTGDRSSGPRDDELYVESGEEDDEDGEMDPLTETPAHPYFAAGPRTVAGASQQDYSQQSEQSDERERPTRGRGSRGSRRARGGRKDGSGPRRGRGGWKKFLAGTEHDPKVQKREEQKAERKRRKEIAKRNGVPLRRGRVRKEHLPSRECKSLMGQAAEAVMEGDLDTALRCAQAAIPADSEAYDAHSLLSDILAKMGRLVDARSALHYGAESTKLRNVEKWLDVAQRTIDLDGSVEPTRETLKQAIWAYGRAWKCSNYSTDPELKYAILAGKRDVHAALGNVKEAKREAYKVFTIHPEIMDNARVHAELCVQTGYAEDIEYAVTAYESAFHQHKGKDSFAETVEEMWSHVNIFVELLDKMGPKSSMKGTYWLKLLARWILGRKDEAFWDLLQDDDREFDIENERRAYVPEFQQGRATMDKSKYGSGLPLELRVKLGLFRLKMGYPHHAEAMKHLEFLLLLSDDVAEYYDLFLSVANTCMHYFKWKMALKFFDAVNEGVEVTEDFFFMEMAKCHRQLNHTAKAEEIYLRLIEEKEDHLLARVDLAKLYESSGQPEKAFEMMRQVRKFNNNRLEILARHGLLPQGKKQSSPRAVPAKRPTRPLKPLPPATGPGTYDHFWQNTSNVRASADAPPLRTLAAKPLAPRVSDTQPGVQADAQAGSQLDPQADKQPDTQSSIEPGPETGPEELSASQIEKPKPVPSFPARPKARRLFDPKHDVIDKVQARIERIARDEGGVRANFSIVRELWPVLEDGTENADAVEQWMTAANKLVDTFRKMDVFYPQGSRLRRFGGYTSVKGRGDWGRRKKGKPQHLFADDIQREAQRTIDRLQPNDDEDEDLDMTAAMSEPSLDTPLNFHGISFDEWHHVFVDLALLHAKRADQEACYDLLKGGMFYCNVFIYDWSMHSITIAAALLCALMFNDTDLVGDMARHFINKSDYRSGSTYQLLAMSVRLCHGDWSTQGATQKFLHRMMKLADYNLLPQEIRKQLNYEQKSSVLENRLLRIGEGNGQLDAGILMLYGSMLFYGVTRNSNPLAYYLRALAIEPENYSIHLAIGINYIHHAMKRMTDNRQTQIQQGLSFLYHYRDLRIASGKASHIQEAEYNVARAHHMIGLTHLAVPGYEIVLQYSQAAREGNEAEGGDGPAAEDFAKEAAYALQQILALAGNQEAAMGVTEEYLVI</sequence>
<dbReference type="OrthoDB" id="9991317at2759"/>
<dbReference type="EMBL" id="ML995949">
    <property type="protein sequence ID" value="KAF2763953.1"/>
    <property type="molecule type" value="Genomic_DNA"/>
</dbReference>
<evidence type="ECO:0000313" key="3">
    <source>
        <dbReference type="Proteomes" id="UP000799436"/>
    </source>
</evidence>
<dbReference type="SUPFAM" id="SSF48452">
    <property type="entry name" value="TPR-like"/>
    <property type="match status" value="2"/>
</dbReference>
<dbReference type="InterPro" id="IPR011990">
    <property type="entry name" value="TPR-like_helical_dom_sf"/>
</dbReference>
<name>A0A6G1KTG2_9PEZI</name>
<dbReference type="InterPro" id="IPR039340">
    <property type="entry name" value="Tfc4/TFIIIC-102/Sfc4"/>
</dbReference>
<feature type="region of interest" description="Disordered" evidence="1">
    <location>
        <begin position="271"/>
        <end position="448"/>
    </location>
</feature>
<feature type="compositionally biased region" description="Basic and acidic residues" evidence="1">
    <location>
        <begin position="307"/>
        <end position="324"/>
    </location>
</feature>
<feature type="region of interest" description="Disordered" evidence="1">
    <location>
        <begin position="232"/>
        <end position="257"/>
    </location>
</feature>
<dbReference type="Gene3D" id="1.25.40.10">
    <property type="entry name" value="Tetratricopeptide repeat domain"/>
    <property type="match status" value="2"/>
</dbReference>
<feature type="compositionally biased region" description="Basic residues" evidence="1">
    <location>
        <begin position="381"/>
        <end position="393"/>
    </location>
</feature>
<accession>A0A6G1KTG2</accession>
<dbReference type="PANTHER" id="PTHR23082">
    <property type="entry name" value="TRANSCRIPTION INITIATION FACTOR IIIC TFIIIC , POLYPEPTIDE 3-RELATED"/>
    <property type="match status" value="1"/>
</dbReference>
<dbReference type="Proteomes" id="UP000799436">
    <property type="component" value="Unassembled WGS sequence"/>
</dbReference>
<protein>
    <submittedName>
        <fullName evidence="2">TPR-like protein</fullName>
    </submittedName>
</protein>
<feature type="compositionally biased region" description="Acidic residues" evidence="1">
    <location>
        <begin position="286"/>
        <end position="301"/>
    </location>
</feature>
<organism evidence="2 3">
    <name type="scientific">Teratosphaeria nubilosa</name>
    <dbReference type="NCBI Taxonomy" id="161662"/>
    <lineage>
        <taxon>Eukaryota</taxon>
        <taxon>Fungi</taxon>
        <taxon>Dikarya</taxon>
        <taxon>Ascomycota</taxon>
        <taxon>Pezizomycotina</taxon>
        <taxon>Dothideomycetes</taxon>
        <taxon>Dothideomycetidae</taxon>
        <taxon>Mycosphaerellales</taxon>
        <taxon>Teratosphaeriaceae</taxon>
        <taxon>Teratosphaeria</taxon>
    </lineage>
</organism>
<feature type="region of interest" description="Disordered" evidence="1">
    <location>
        <begin position="888"/>
        <end position="928"/>
    </location>
</feature>
<proteinExistence type="predicted"/>
<feature type="region of interest" description="Disordered" evidence="1">
    <location>
        <begin position="1"/>
        <end position="116"/>
    </location>
</feature>